<keyword evidence="1" id="KW-0808">Transferase</keyword>
<dbReference type="Gene3D" id="3.40.50.300">
    <property type="entry name" value="P-loop containing nucleotide triphosphate hydrolases"/>
    <property type="match status" value="1"/>
</dbReference>
<protein>
    <submittedName>
        <fullName evidence="1">Protein-tyrosine kinase</fullName>
    </submittedName>
</protein>
<reference evidence="1 2" key="1">
    <citation type="submission" date="2016-11" db="EMBL/GenBank/DDBJ databases">
        <authorList>
            <person name="Jaros S."/>
            <person name="Januszkiewicz K."/>
            <person name="Wedrychowicz H."/>
        </authorList>
    </citation>
    <scope>NUCLEOTIDE SEQUENCE [LARGE SCALE GENOMIC DNA]</scope>
    <source>
        <strain evidence="1 2">DSM 14916</strain>
    </source>
</reference>
<evidence type="ECO:0000313" key="2">
    <source>
        <dbReference type="Proteomes" id="UP000184387"/>
    </source>
</evidence>
<dbReference type="PANTHER" id="PTHR32309:SF13">
    <property type="entry name" value="FERRIC ENTEROBACTIN TRANSPORT PROTEIN FEPE"/>
    <property type="match status" value="1"/>
</dbReference>
<dbReference type="GO" id="GO:0005886">
    <property type="term" value="C:plasma membrane"/>
    <property type="evidence" value="ECO:0007669"/>
    <property type="project" value="TreeGrafter"/>
</dbReference>
<dbReference type="STRING" id="198092.SAMN02745194_03740"/>
<evidence type="ECO:0000313" key="1">
    <source>
        <dbReference type="EMBL" id="SHJ92395.1"/>
    </source>
</evidence>
<dbReference type="GO" id="GO:0004713">
    <property type="term" value="F:protein tyrosine kinase activity"/>
    <property type="evidence" value="ECO:0007669"/>
    <property type="project" value="UniProtKB-KW"/>
</dbReference>
<dbReference type="PANTHER" id="PTHR32309">
    <property type="entry name" value="TYROSINE-PROTEIN KINASE"/>
    <property type="match status" value="1"/>
</dbReference>
<dbReference type="InterPro" id="IPR027417">
    <property type="entry name" value="P-loop_NTPase"/>
</dbReference>
<dbReference type="Proteomes" id="UP000184387">
    <property type="component" value="Unassembled WGS sequence"/>
</dbReference>
<keyword evidence="1" id="KW-0829">Tyrosine-protein kinase</keyword>
<proteinExistence type="predicted"/>
<dbReference type="InterPro" id="IPR050445">
    <property type="entry name" value="Bact_polysacc_biosynth/exp"/>
</dbReference>
<dbReference type="RefSeq" id="WP_073137531.1">
    <property type="nucleotide sequence ID" value="NZ_FQZF01000025.1"/>
</dbReference>
<gene>
    <name evidence="1" type="ORF">SAMN02745194_03740</name>
</gene>
<dbReference type="SUPFAM" id="SSF52540">
    <property type="entry name" value="P-loop containing nucleoside triphosphate hydrolases"/>
    <property type="match status" value="1"/>
</dbReference>
<dbReference type="EMBL" id="FQZF01000025">
    <property type="protein sequence ID" value="SHJ92395.1"/>
    <property type="molecule type" value="Genomic_DNA"/>
</dbReference>
<sequence>MTVISNPRTHLVERAAAALGTPAGFASPVASPPLPHAAPPQAIPQVSAPVTAPGTPAASPPIGLEMLARAGLADTVEQRSRLLEEVMLVQHQILRTVQDTPPSATRNPRLILVTSALPGEGKSFSALNIAAGIARASGRPALLADLDGKRGSLTELLGCDTSPGVRGLAASPATPPAPLVLPTAISGLSFLPYGVPVPGAPAVPSGAAIATALLRLAAAMPDRLIVLDTPPCLSTSEASLLAPVVGQVVMVIQAERAQRGEVEAALDMLETCPALQLLLNRLQMASSDTFASQDYGAYGSTDAQRR</sequence>
<dbReference type="OrthoDB" id="230260at2"/>
<accession>A0A1M6N9H6</accession>
<name>A0A1M6N9H6_9PROT</name>
<keyword evidence="1" id="KW-0418">Kinase</keyword>
<dbReference type="AlphaFoldDB" id="A0A1M6N9H6"/>
<organism evidence="1 2">
    <name type="scientific">Muricoccus roseus</name>
    <dbReference type="NCBI Taxonomy" id="198092"/>
    <lineage>
        <taxon>Bacteria</taxon>
        <taxon>Pseudomonadati</taxon>
        <taxon>Pseudomonadota</taxon>
        <taxon>Alphaproteobacteria</taxon>
        <taxon>Acetobacterales</taxon>
        <taxon>Roseomonadaceae</taxon>
        <taxon>Muricoccus</taxon>
    </lineage>
</organism>
<keyword evidence="2" id="KW-1185">Reference proteome</keyword>